<evidence type="ECO:0000256" key="4">
    <source>
        <dbReference type="PROSITE-ProRule" id="PRU00134"/>
    </source>
</evidence>
<dbReference type="EMBL" id="KQ086089">
    <property type="protein sequence ID" value="KLO08501.1"/>
    <property type="molecule type" value="Genomic_DNA"/>
</dbReference>
<keyword evidence="1" id="KW-0479">Metal-binding</keyword>
<dbReference type="InParanoid" id="A0A0H2RUM2"/>
<feature type="domain" description="MYND-type" evidence="6">
    <location>
        <begin position="453"/>
        <end position="495"/>
    </location>
</feature>
<protein>
    <recommendedName>
        <fullName evidence="9">MYND-type domain-containing protein</fullName>
    </recommendedName>
</protein>
<dbReference type="SUPFAM" id="SSF144232">
    <property type="entry name" value="HIT/MYND zinc finger-like"/>
    <property type="match status" value="1"/>
</dbReference>
<evidence type="ECO:0000313" key="7">
    <source>
        <dbReference type="EMBL" id="KLO08501.1"/>
    </source>
</evidence>
<keyword evidence="8" id="KW-1185">Reference proteome</keyword>
<keyword evidence="2 4" id="KW-0863">Zinc-finger</keyword>
<evidence type="ECO:0000313" key="8">
    <source>
        <dbReference type="Proteomes" id="UP000053477"/>
    </source>
</evidence>
<dbReference type="AlphaFoldDB" id="A0A0H2RUM2"/>
<dbReference type="STRING" id="27342.A0A0H2RUM2"/>
<accession>A0A0H2RUM2</accession>
<sequence length="720" mass="81092">MASRSESKEVQDWLRNPRKAIHLAKGGSRKHAIVIPTIINEISPHLRHLAFEALLNHCSEDENSLELAEALLECIGSLKSHFGDRDSFWSLRDSKHEERGVAQSSSKAASPRTLERIIIQHSNIIPSMLHLCSKKSSWFNKEKIQAETDLDSTVMKKHILDTAYCLKVLTMNAIVEPSMYKDTTIIRVCIRFWLATVLASKPGDVNPIVHETLFCCGGIYSRINDNTMFRLLVEENGDDAHRTAALLVSELRATMKKDIGGLGGRASYLKGLAALIHLNIIMAFMPYSIKSLRGACINLNVVSVLTSAVLKSIQEGNDQCDRTNMIAYITIVRSAFSFREGVQWAVEAIQAGILTIIATCHGPISRSGHPLSDDDAKSFRKIINSLTLYLTRYSVVRAAVNALASIELEKLEKMKDLPFFTAWKIFLSTLFERAVFMSRLSHTISSSERVMHCEVCIRIIPLQSLKKCEKCERAFYCSRSCQRKDWRDSDHKTVCEKLEKENIDVAPMSTSDRFFMGHLACYDIRRHMKSLSKILQGRYSGVPANELRFCVYYEGATDEPTCISVSPLLSKDSPEFFARVAQETKDQPEDLESGPRLVEVIYYGGTPKRARSFHFVIPQEYFSAVPKLSDQYQEIAQSVKGDFRSKAKYWSDPDGDSSDVVELSDDVDEVGAILSFMQMTKGKSQDPALFPSTFKYTWKDIEKAASDCRSCWPFDGEGIL</sequence>
<proteinExistence type="predicted"/>
<evidence type="ECO:0000256" key="3">
    <source>
        <dbReference type="ARBA" id="ARBA00022833"/>
    </source>
</evidence>
<reference evidence="7 8" key="1">
    <citation type="submission" date="2015-04" db="EMBL/GenBank/DDBJ databases">
        <title>Complete genome sequence of Schizopora paradoxa KUC8140, a cosmopolitan wood degrader in East Asia.</title>
        <authorList>
            <consortium name="DOE Joint Genome Institute"/>
            <person name="Min B."/>
            <person name="Park H."/>
            <person name="Jang Y."/>
            <person name="Kim J.-J."/>
            <person name="Kim K.H."/>
            <person name="Pangilinan J."/>
            <person name="Lipzen A."/>
            <person name="Riley R."/>
            <person name="Grigoriev I.V."/>
            <person name="Spatafora J.W."/>
            <person name="Choi I.-G."/>
        </authorList>
    </citation>
    <scope>NUCLEOTIDE SEQUENCE [LARGE SCALE GENOMIC DNA]</scope>
    <source>
        <strain evidence="7 8">KUC8140</strain>
    </source>
</reference>
<evidence type="ECO:0000259" key="6">
    <source>
        <dbReference type="PROSITE" id="PS50865"/>
    </source>
</evidence>
<dbReference type="GO" id="GO:0008270">
    <property type="term" value="F:zinc ion binding"/>
    <property type="evidence" value="ECO:0007669"/>
    <property type="project" value="UniProtKB-KW"/>
</dbReference>
<dbReference type="InterPro" id="IPR002893">
    <property type="entry name" value="Znf_MYND"/>
</dbReference>
<dbReference type="Proteomes" id="UP000053477">
    <property type="component" value="Unassembled WGS sequence"/>
</dbReference>
<dbReference type="Pfam" id="PF01753">
    <property type="entry name" value="zf-MYND"/>
    <property type="match status" value="1"/>
</dbReference>
<dbReference type="Gene3D" id="6.10.140.2220">
    <property type="match status" value="1"/>
</dbReference>
<dbReference type="PROSITE" id="PS50865">
    <property type="entry name" value="ZF_MYND_2"/>
    <property type="match status" value="1"/>
</dbReference>
<evidence type="ECO:0000256" key="1">
    <source>
        <dbReference type="ARBA" id="ARBA00022723"/>
    </source>
</evidence>
<dbReference type="OrthoDB" id="549788at2759"/>
<organism evidence="7 8">
    <name type="scientific">Schizopora paradoxa</name>
    <dbReference type="NCBI Taxonomy" id="27342"/>
    <lineage>
        <taxon>Eukaryota</taxon>
        <taxon>Fungi</taxon>
        <taxon>Dikarya</taxon>
        <taxon>Basidiomycota</taxon>
        <taxon>Agaricomycotina</taxon>
        <taxon>Agaricomycetes</taxon>
        <taxon>Hymenochaetales</taxon>
        <taxon>Schizoporaceae</taxon>
        <taxon>Schizopora</taxon>
    </lineage>
</organism>
<evidence type="ECO:0000259" key="5">
    <source>
        <dbReference type="PROSITE" id="PS50003"/>
    </source>
</evidence>
<dbReference type="PROSITE" id="PS50003">
    <property type="entry name" value="PH_DOMAIN"/>
    <property type="match status" value="1"/>
</dbReference>
<keyword evidence="3" id="KW-0862">Zinc</keyword>
<dbReference type="InterPro" id="IPR001849">
    <property type="entry name" value="PH_domain"/>
</dbReference>
<evidence type="ECO:0000256" key="2">
    <source>
        <dbReference type="ARBA" id="ARBA00022771"/>
    </source>
</evidence>
<feature type="domain" description="PH" evidence="5">
    <location>
        <begin position="1"/>
        <end position="22"/>
    </location>
</feature>
<gene>
    <name evidence="7" type="ORF">SCHPADRAFT_931766</name>
</gene>
<evidence type="ECO:0008006" key="9">
    <source>
        <dbReference type="Google" id="ProtNLM"/>
    </source>
</evidence>
<name>A0A0H2RUM2_9AGAM</name>